<comment type="subcellular location">
    <subcellularLocation>
        <location evidence="1">Membrane</location>
        <topology evidence="1">Multi-pass membrane protein</topology>
    </subcellularLocation>
</comment>
<dbReference type="PANTHER" id="PTHR38459:SF1">
    <property type="entry name" value="PROPHAGE BACTOPRENOL-LINKED GLUCOSE TRANSLOCASE HOMOLOG"/>
    <property type="match status" value="1"/>
</dbReference>
<proteinExistence type="inferred from homology"/>
<evidence type="ECO:0000256" key="4">
    <source>
        <dbReference type="ARBA" id="ARBA00022989"/>
    </source>
</evidence>
<keyword evidence="3 6" id="KW-0812">Transmembrane</keyword>
<dbReference type="InterPro" id="IPR051401">
    <property type="entry name" value="GtrA_CellWall_Glycosyl"/>
</dbReference>
<feature type="transmembrane region" description="Helical" evidence="6">
    <location>
        <begin position="64"/>
        <end position="83"/>
    </location>
</feature>
<dbReference type="EMBL" id="BMPF01000002">
    <property type="protein sequence ID" value="GGL33213.1"/>
    <property type="molecule type" value="Genomic_DNA"/>
</dbReference>
<reference evidence="8 9" key="1">
    <citation type="journal article" date="2019" name="Int. J. Syst. Evol. Microbiol.">
        <title>The Global Catalogue of Microorganisms (GCM) 10K type strain sequencing project: providing services to taxonomists for standard genome sequencing and annotation.</title>
        <authorList>
            <consortium name="The Broad Institute Genomics Platform"/>
            <consortium name="The Broad Institute Genome Sequencing Center for Infectious Disease"/>
            <person name="Wu L."/>
            <person name="Ma J."/>
        </authorList>
    </citation>
    <scope>NUCLEOTIDE SEQUENCE [LARGE SCALE GENOMIC DNA]</scope>
    <source>
        <strain evidence="8 9">JCM 19585</strain>
    </source>
</reference>
<evidence type="ECO:0000256" key="1">
    <source>
        <dbReference type="ARBA" id="ARBA00004141"/>
    </source>
</evidence>
<dbReference type="AlphaFoldDB" id="A0A830EV12"/>
<evidence type="ECO:0000313" key="8">
    <source>
        <dbReference type="EMBL" id="GGL33213.1"/>
    </source>
</evidence>
<keyword evidence="4 6" id="KW-1133">Transmembrane helix</keyword>
<dbReference type="Pfam" id="PF04138">
    <property type="entry name" value="GtrA_DPMS_TM"/>
    <property type="match status" value="1"/>
</dbReference>
<name>A0A830EV12_9EURY</name>
<dbReference type="InterPro" id="IPR007267">
    <property type="entry name" value="GtrA_DPMS_TM"/>
</dbReference>
<evidence type="ECO:0000259" key="7">
    <source>
        <dbReference type="Pfam" id="PF04138"/>
    </source>
</evidence>
<sequence>MSATPLARIEPLLEAGLRRLGVTRVCPAERAVRLTEFGAIGVSGALVNVAVFLALAGALPTSRAAFVAFFGGAVWTFGLNSRYTFAATDRLRRRFARYLGVCIVGYAVYTALLTATIQWLTLPYWMASLSAVTGGGLWNYAGSEWFALA</sequence>
<evidence type="ECO:0000256" key="2">
    <source>
        <dbReference type="ARBA" id="ARBA00009399"/>
    </source>
</evidence>
<dbReference type="GO" id="GO:0005886">
    <property type="term" value="C:plasma membrane"/>
    <property type="evidence" value="ECO:0007669"/>
    <property type="project" value="TreeGrafter"/>
</dbReference>
<comment type="similarity">
    <text evidence="2">Belongs to the GtrA family.</text>
</comment>
<gene>
    <name evidence="8" type="ORF">GCM10009037_16050</name>
</gene>
<protein>
    <recommendedName>
        <fullName evidence="7">GtrA/DPMS transmembrane domain-containing protein</fullName>
    </recommendedName>
</protein>
<feature type="domain" description="GtrA/DPMS transmembrane" evidence="7">
    <location>
        <begin position="37"/>
        <end position="147"/>
    </location>
</feature>
<evidence type="ECO:0000256" key="6">
    <source>
        <dbReference type="SAM" id="Phobius"/>
    </source>
</evidence>
<dbReference type="RefSeq" id="WP_188882279.1">
    <property type="nucleotide sequence ID" value="NZ_BMPF01000002.1"/>
</dbReference>
<accession>A0A830EV12</accession>
<dbReference type="GO" id="GO:0000271">
    <property type="term" value="P:polysaccharide biosynthetic process"/>
    <property type="evidence" value="ECO:0007669"/>
    <property type="project" value="InterPro"/>
</dbReference>
<organism evidence="8 9">
    <name type="scientific">Halarchaeum grantii</name>
    <dbReference type="NCBI Taxonomy" id="1193105"/>
    <lineage>
        <taxon>Archaea</taxon>
        <taxon>Methanobacteriati</taxon>
        <taxon>Methanobacteriota</taxon>
        <taxon>Stenosarchaea group</taxon>
        <taxon>Halobacteria</taxon>
        <taxon>Halobacteriales</taxon>
        <taxon>Halobacteriaceae</taxon>
    </lineage>
</organism>
<comment type="caution">
    <text evidence="8">The sequence shown here is derived from an EMBL/GenBank/DDBJ whole genome shotgun (WGS) entry which is preliminary data.</text>
</comment>
<feature type="transmembrane region" description="Helical" evidence="6">
    <location>
        <begin position="95"/>
        <end position="120"/>
    </location>
</feature>
<evidence type="ECO:0000256" key="3">
    <source>
        <dbReference type="ARBA" id="ARBA00022692"/>
    </source>
</evidence>
<keyword evidence="9" id="KW-1185">Reference proteome</keyword>
<keyword evidence="5 6" id="KW-0472">Membrane</keyword>
<dbReference type="Proteomes" id="UP000628840">
    <property type="component" value="Unassembled WGS sequence"/>
</dbReference>
<evidence type="ECO:0000256" key="5">
    <source>
        <dbReference type="ARBA" id="ARBA00023136"/>
    </source>
</evidence>
<dbReference type="OrthoDB" id="264601at2157"/>
<evidence type="ECO:0000313" key="9">
    <source>
        <dbReference type="Proteomes" id="UP000628840"/>
    </source>
</evidence>
<dbReference type="PANTHER" id="PTHR38459">
    <property type="entry name" value="PROPHAGE BACTOPRENOL-LINKED GLUCOSE TRANSLOCASE HOMOLOG"/>
    <property type="match status" value="1"/>
</dbReference>
<feature type="transmembrane region" description="Helical" evidence="6">
    <location>
        <begin position="37"/>
        <end position="58"/>
    </location>
</feature>